<organism evidence="6 7">
    <name type="scientific">Lolium multiflorum</name>
    <name type="common">Italian ryegrass</name>
    <name type="synonym">Lolium perenne subsp. multiflorum</name>
    <dbReference type="NCBI Taxonomy" id="4521"/>
    <lineage>
        <taxon>Eukaryota</taxon>
        <taxon>Viridiplantae</taxon>
        <taxon>Streptophyta</taxon>
        <taxon>Embryophyta</taxon>
        <taxon>Tracheophyta</taxon>
        <taxon>Spermatophyta</taxon>
        <taxon>Magnoliopsida</taxon>
        <taxon>Liliopsida</taxon>
        <taxon>Poales</taxon>
        <taxon>Poaceae</taxon>
        <taxon>BOP clade</taxon>
        <taxon>Pooideae</taxon>
        <taxon>Poodae</taxon>
        <taxon>Poeae</taxon>
        <taxon>Poeae Chloroplast Group 2 (Poeae type)</taxon>
        <taxon>Loliodinae</taxon>
        <taxon>Loliinae</taxon>
        <taxon>Lolium</taxon>
    </lineage>
</organism>
<accession>A0AAD8WWD3</accession>
<dbReference type="PROSITE" id="PS50888">
    <property type="entry name" value="BHLH"/>
    <property type="match status" value="1"/>
</dbReference>
<keyword evidence="4" id="KW-0539">Nucleus</keyword>
<dbReference type="InterPro" id="IPR045895">
    <property type="entry name" value="bHLH91-like"/>
</dbReference>
<dbReference type="InterPro" id="IPR011598">
    <property type="entry name" value="bHLH_dom"/>
</dbReference>
<evidence type="ECO:0000256" key="3">
    <source>
        <dbReference type="ARBA" id="ARBA00023163"/>
    </source>
</evidence>
<comment type="similarity">
    <text evidence="1">Belongs to the bHLH protein family.</text>
</comment>
<dbReference type="CDD" id="cd18918">
    <property type="entry name" value="bHLH_AtMYC1_like"/>
    <property type="match status" value="1"/>
</dbReference>
<dbReference type="GO" id="GO:0046983">
    <property type="term" value="F:protein dimerization activity"/>
    <property type="evidence" value="ECO:0007669"/>
    <property type="project" value="InterPro"/>
</dbReference>
<reference evidence="6" key="1">
    <citation type="submission" date="2023-07" db="EMBL/GenBank/DDBJ databases">
        <title>A chromosome-level genome assembly of Lolium multiflorum.</title>
        <authorList>
            <person name="Chen Y."/>
            <person name="Copetti D."/>
            <person name="Kolliker R."/>
            <person name="Studer B."/>
        </authorList>
    </citation>
    <scope>NUCLEOTIDE SEQUENCE</scope>
    <source>
        <strain evidence="6">02402/16</strain>
        <tissue evidence="6">Leaf</tissue>
    </source>
</reference>
<sequence length="258" mass="28836">MEYFFEQQPPVQFQQLAATSHQSMSKLPDYYPATAEMYLPGVPRTRSLFGAADNELTCLVESSPKPRARKRSLCGIIGDGSGEKKEKQRRMRLSDKFTALMILIPNRTKKDRSTIVGDAIEYIQELGRTVEELSLLMEKKREHHGDVVDASAGDSESSVVPIRSTFIRRKSMETSVDVRIVEDEVNIRLTNSRSDGCLAAASLALDHLGLDLVHLSGGKIDDCHVYMFNTKIHQGFPVFASAVASKLIEFVDDYYLSS</sequence>
<proteinExistence type="inferred from homology"/>
<dbReference type="Pfam" id="PF00010">
    <property type="entry name" value="HLH"/>
    <property type="match status" value="1"/>
</dbReference>
<dbReference type="GO" id="GO:0006355">
    <property type="term" value="P:regulation of DNA-templated transcription"/>
    <property type="evidence" value="ECO:0007669"/>
    <property type="project" value="InterPro"/>
</dbReference>
<dbReference type="EMBL" id="JAUUTY010000002">
    <property type="protein sequence ID" value="KAK1683417.1"/>
    <property type="molecule type" value="Genomic_DNA"/>
</dbReference>
<protein>
    <recommendedName>
        <fullName evidence="5">BHLH domain-containing protein</fullName>
    </recommendedName>
</protein>
<name>A0AAD8WWD3_LOLMU</name>
<evidence type="ECO:0000313" key="7">
    <source>
        <dbReference type="Proteomes" id="UP001231189"/>
    </source>
</evidence>
<evidence type="ECO:0000313" key="6">
    <source>
        <dbReference type="EMBL" id="KAK1683417.1"/>
    </source>
</evidence>
<comment type="caution">
    <text evidence="6">The sequence shown here is derived from an EMBL/GenBank/DDBJ whole genome shotgun (WGS) entry which is preliminary data.</text>
</comment>
<dbReference type="Proteomes" id="UP001231189">
    <property type="component" value="Unassembled WGS sequence"/>
</dbReference>
<keyword evidence="7" id="KW-1185">Reference proteome</keyword>
<dbReference type="InterPro" id="IPR045896">
    <property type="entry name" value="MYC1-like_bHLH"/>
</dbReference>
<dbReference type="Gene3D" id="4.10.280.10">
    <property type="entry name" value="Helix-loop-helix DNA-binding domain"/>
    <property type="match status" value="1"/>
</dbReference>
<keyword evidence="2" id="KW-0805">Transcription regulation</keyword>
<dbReference type="PANTHER" id="PTHR46834">
    <property type="entry name" value="TRANSCRIPTION FACTOR BHLH91"/>
    <property type="match status" value="1"/>
</dbReference>
<feature type="domain" description="BHLH" evidence="5">
    <location>
        <begin position="77"/>
        <end position="126"/>
    </location>
</feature>
<dbReference type="InterPro" id="IPR036638">
    <property type="entry name" value="HLH_DNA-bd_sf"/>
</dbReference>
<keyword evidence="3" id="KW-0804">Transcription</keyword>
<gene>
    <name evidence="6" type="ORF">QYE76_044265</name>
</gene>
<evidence type="ECO:0000256" key="4">
    <source>
        <dbReference type="ARBA" id="ARBA00023242"/>
    </source>
</evidence>
<dbReference type="GO" id="GO:0048658">
    <property type="term" value="P:anther wall tapetum development"/>
    <property type="evidence" value="ECO:0007669"/>
    <property type="project" value="InterPro"/>
</dbReference>
<dbReference type="AlphaFoldDB" id="A0AAD8WWD3"/>
<dbReference type="SUPFAM" id="SSF47459">
    <property type="entry name" value="HLH, helix-loop-helix DNA-binding domain"/>
    <property type="match status" value="1"/>
</dbReference>
<evidence type="ECO:0000259" key="5">
    <source>
        <dbReference type="PROSITE" id="PS50888"/>
    </source>
</evidence>
<evidence type="ECO:0000256" key="2">
    <source>
        <dbReference type="ARBA" id="ARBA00023015"/>
    </source>
</evidence>
<dbReference type="SMART" id="SM00353">
    <property type="entry name" value="HLH"/>
    <property type="match status" value="1"/>
</dbReference>
<evidence type="ECO:0000256" key="1">
    <source>
        <dbReference type="ARBA" id="ARBA00005510"/>
    </source>
</evidence>
<dbReference type="PANTHER" id="PTHR46834:SF2">
    <property type="entry name" value="TRANSCRIPTION FACTOR TIP2"/>
    <property type="match status" value="1"/>
</dbReference>